<dbReference type="PANTHER" id="PTHR30486:SF6">
    <property type="entry name" value="TYPE IV PILUS RETRACTATION ATPASE PILT"/>
    <property type="match status" value="1"/>
</dbReference>
<dbReference type="InterPro" id="IPR001482">
    <property type="entry name" value="T2SS/T4SS_dom"/>
</dbReference>
<comment type="caution">
    <text evidence="3">The sequence shown here is derived from an EMBL/GenBank/DDBJ whole genome shotgun (WGS) entry which is preliminary data.</text>
</comment>
<comment type="similarity">
    <text evidence="1">Belongs to the GSP E family.</text>
</comment>
<dbReference type="RefSeq" id="WP_054936359.1">
    <property type="nucleotide sequence ID" value="NZ_PVXL01000071.1"/>
</dbReference>
<proteinExistence type="inferred from homology"/>
<dbReference type="AlphaFoldDB" id="A0A9X7J0G8"/>
<feature type="domain" description="Bacterial type II secretion system protein E" evidence="2">
    <location>
        <begin position="76"/>
        <end position="356"/>
    </location>
</feature>
<evidence type="ECO:0000259" key="2">
    <source>
        <dbReference type="Pfam" id="PF00437"/>
    </source>
</evidence>
<dbReference type="InterPro" id="IPR027417">
    <property type="entry name" value="P-loop_NTPase"/>
</dbReference>
<dbReference type="SUPFAM" id="SSF52540">
    <property type="entry name" value="P-loop containing nucleoside triphosphate hydrolases"/>
    <property type="match status" value="1"/>
</dbReference>
<reference evidence="3 4" key="1">
    <citation type="submission" date="2018-03" db="EMBL/GenBank/DDBJ databases">
        <title>Genome sequence of Moorella stamsii DSM 26217.</title>
        <authorList>
            <person name="Poehlein A."/>
            <person name="Daniel R."/>
        </authorList>
    </citation>
    <scope>NUCLEOTIDE SEQUENCE [LARGE SCALE GENOMIC DNA]</scope>
    <source>
        <strain evidence="4">DSM 26217</strain>
    </source>
</reference>
<accession>A0A9X7J0G8</accession>
<evidence type="ECO:0000256" key="1">
    <source>
        <dbReference type="ARBA" id="ARBA00006611"/>
    </source>
</evidence>
<dbReference type="Gene3D" id="3.40.50.300">
    <property type="entry name" value="P-loop containing nucleotide triphosphate hydrolases"/>
    <property type="match status" value="1"/>
</dbReference>
<dbReference type="Pfam" id="PF00437">
    <property type="entry name" value="T2SSE"/>
    <property type="match status" value="1"/>
</dbReference>
<dbReference type="GO" id="GO:0016887">
    <property type="term" value="F:ATP hydrolysis activity"/>
    <property type="evidence" value="ECO:0007669"/>
    <property type="project" value="InterPro"/>
</dbReference>
<evidence type="ECO:0000313" key="3">
    <source>
        <dbReference type="EMBL" id="PRR69668.1"/>
    </source>
</evidence>
<sequence length="412" mass="46018">MANWEAALEPDLLKKVRYRAITRIRRENREVLRRPEGHRDYLQRVFREELERIRPDMSIGQLRELARGLALDVMGYGPLYDLLRDPKITEIQVFAPDKVLVEREGEVMEARVRFRDMDHLLNITRGLVGVAGARLDENSPLVTCQLPDGSRLTASIAPVELNGVFLGIRKFPEFLDLEELVRRGTLTAAAAAFLKLAVDIGLNIAVTGPVGVGKTTLMNALADLIPLEKTLATSEEVAELQFPGRRDVRRLVAKFPNVEGTGEISLPVLLKAQLRHQHDWDIIGECRAAEAYYVLTATTAGHSVMTTFHAETPLEAITMRFPDMVMQSAEGRAYGDSRAIERKVALSLDVVVQMARVGRERKVVEIAAVGWDKEVMIEPLFRLEGGKLASVGGGGLELLRAKRPYRNWKAVD</sequence>
<dbReference type="Proteomes" id="UP000239430">
    <property type="component" value="Unassembled WGS sequence"/>
</dbReference>
<evidence type="ECO:0000313" key="4">
    <source>
        <dbReference type="Proteomes" id="UP000239430"/>
    </source>
</evidence>
<keyword evidence="4" id="KW-1185">Reference proteome</keyword>
<gene>
    <name evidence="3" type="ORF">MOST_29390</name>
</gene>
<dbReference type="EMBL" id="PVXL01000071">
    <property type="protein sequence ID" value="PRR69668.1"/>
    <property type="molecule type" value="Genomic_DNA"/>
</dbReference>
<organism evidence="3 4">
    <name type="scientific">Neomoorella stamsii</name>
    <dbReference type="NCBI Taxonomy" id="1266720"/>
    <lineage>
        <taxon>Bacteria</taxon>
        <taxon>Bacillati</taxon>
        <taxon>Bacillota</taxon>
        <taxon>Clostridia</taxon>
        <taxon>Neomoorellales</taxon>
        <taxon>Neomoorellaceae</taxon>
        <taxon>Neomoorella</taxon>
    </lineage>
</organism>
<dbReference type="InterPro" id="IPR050921">
    <property type="entry name" value="T4SS_GSP_E_ATPase"/>
</dbReference>
<name>A0A9X7J0G8_9FIRM</name>
<dbReference type="Gene3D" id="3.30.450.380">
    <property type="match status" value="1"/>
</dbReference>
<dbReference type="PANTHER" id="PTHR30486">
    <property type="entry name" value="TWITCHING MOTILITY PROTEIN PILT"/>
    <property type="match status" value="1"/>
</dbReference>
<protein>
    <submittedName>
        <fullName evidence="3">Conjugal transfer protein</fullName>
    </submittedName>
</protein>